<protein>
    <recommendedName>
        <fullName evidence="5">BAH domain-containing protein</fullName>
    </recommendedName>
</protein>
<dbReference type="PROSITE" id="PS51038">
    <property type="entry name" value="BAH"/>
    <property type="match status" value="1"/>
</dbReference>
<dbReference type="Proteomes" id="UP000799772">
    <property type="component" value="Unassembled WGS sequence"/>
</dbReference>
<evidence type="ECO:0000313" key="7">
    <source>
        <dbReference type="Proteomes" id="UP000799772"/>
    </source>
</evidence>
<dbReference type="InterPro" id="IPR001025">
    <property type="entry name" value="BAH_dom"/>
</dbReference>
<dbReference type="InterPro" id="IPR043151">
    <property type="entry name" value="BAH_sf"/>
</dbReference>
<feature type="region of interest" description="Disordered" evidence="4">
    <location>
        <begin position="273"/>
        <end position="306"/>
    </location>
</feature>
<dbReference type="CDD" id="cd15489">
    <property type="entry name" value="PHD_SF"/>
    <property type="match status" value="1"/>
</dbReference>
<evidence type="ECO:0000256" key="3">
    <source>
        <dbReference type="ARBA" id="ARBA00022833"/>
    </source>
</evidence>
<evidence type="ECO:0000259" key="5">
    <source>
        <dbReference type="PROSITE" id="PS51038"/>
    </source>
</evidence>
<dbReference type="Gene3D" id="3.30.40.10">
    <property type="entry name" value="Zinc/RING finger domain, C3HC4 (zinc finger)"/>
    <property type="match status" value="1"/>
</dbReference>
<feature type="domain" description="BAH" evidence="5">
    <location>
        <begin position="91"/>
        <end position="224"/>
    </location>
</feature>
<keyword evidence="2" id="KW-0863">Zinc-finger</keyword>
<sequence>MSRKSKTPSRRQSTEDGPSTKIDWNTIGPDFSFEVHPYPPPNRKRKRDDLTEPQAQENPLTKKIEPMLYCVSPQHLWEDAKRYRKFTIARETFEVNDIILVQNEEDDPAPQVKSSKKASSVAEFLKNKWVAQVLDVRAGDEQHVYLRVYWLFRPEDLPIGRQPYHGTMEVIPSNEMQIIDAMTVDGKITIKHWDEDDDDADCPSDYVYWRQVFDTRKGKTGLSELRKHCVCESPANPDNPIVQCTSCKTWLHAECLEEEAVKRAYEKEGAEYPGEATTNGEMNGTKSITKKKRGRKSKSTGRSSTGQVALFKAELVSPSPDGDETTWKIRVTDLRDGDGEENMINIRCLICDAEID</sequence>
<dbReference type="InterPro" id="IPR019787">
    <property type="entry name" value="Znf_PHD-finger"/>
</dbReference>
<evidence type="ECO:0000313" key="6">
    <source>
        <dbReference type="EMBL" id="KAF2096657.1"/>
    </source>
</evidence>
<keyword evidence="1" id="KW-0479">Metal-binding</keyword>
<dbReference type="AlphaFoldDB" id="A0A9P4M6T4"/>
<dbReference type="CDD" id="cd04370">
    <property type="entry name" value="BAH"/>
    <property type="match status" value="1"/>
</dbReference>
<organism evidence="6 7">
    <name type="scientific">Rhizodiscina lignyota</name>
    <dbReference type="NCBI Taxonomy" id="1504668"/>
    <lineage>
        <taxon>Eukaryota</taxon>
        <taxon>Fungi</taxon>
        <taxon>Dikarya</taxon>
        <taxon>Ascomycota</taxon>
        <taxon>Pezizomycotina</taxon>
        <taxon>Dothideomycetes</taxon>
        <taxon>Pleosporomycetidae</taxon>
        <taxon>Aulographales</taxon>
        <taxon>Rhizodiscinaceae</taxon>
        <taxon>Rhizodiscina</taxon>
    </lineage>
</organism>
<dbReference type="PANTHER" id="PTHR46364">
    <property type="entry name" value="OS08G0421900 PROTEIN"/>
    <property type="match status" value="1"/>
</dbReference>
<dbReference type="InterPro" id="IPR013083">
    <property type="entry name" value="Znf_RING/FYVE/PHD"/>
</dbReference>
<dbReference type="GO" id="GO:0008270">
    <property type="term" value="F:zinc ion binding"/>
    <property type="evidence" value="ECO:0007669"/>
    <property type="project" value="UniProtKB-KW"/>
</dbReference>
<evidence type="ECO:0000256" key="2">
    <source>
        <dbReference type="ARBA" id="ARBA00022771"/>
    </source>
</evidence>
<dbReference type="Gene3D" id="2.30.30.490">
    <property type="match status" value="1"/>
</dbReference>
<accession>A0A9P4M6T4</accession>
<dbReference type="SUPFAM" id="SSF57903">
    <property type="entry name" value="FYVE/PHD zinc finger"/>
    <property type="match status" value="1"/>
</dbReference>
<dbReference type="EMBL" id="ML978129">
    <property type="protein sequence ID" value="KAF2096657.1"/>
    <property type="molecule type" value="Genomic_DNA"/>
</dbReference>
<dbReference type="InterPro" id="IPR011011">
    <property type="entry name" value="Znf_FYVE_PHD"/>
</dbReference>
<keyword evidence="3" id="KW-0862">Zinc</keyword>
<feature type="compositionally biased region" description="Basic residues" evidence="4">
    <location>
        <begin position="288"/>
        <end position="299"/>
    </location>
</feature>
<proteinExistence type="predicted"/>
<comment type="caution">
    <text evidence="6">The sequence shown here is derived from an EMBL/GenBank/DDBJ whole genome shotgun (WGS) entry which is preliminary data.</text>
</comment>
<feature type="region of interest" description="Disordered" evidence="4">
    <location>
        <begin position="1"/>
        <end position="61"/>
    </location>
</feature>
<evidence type="ECO:0000256" key="4">
    <source>
        <dbReference type="SAM" id="MobiDB-lite"/>
    </source>
</evidence>
<name>A0A9P4M6T4_9PEZI</name>
<evidence type="ECO:0000256" key="1">
    <source>
        <dbReference type="ARBA" id="ARBA00022723"/>
    </source>
</evidence>
<dbReference type="GO" id="GO:0003682">
    <property type="term" value="F:chromatin binding"/>
    <property type="evidence" value="ECO:0007669"/>
    <property type="project" value="InterPro"/>
</dbReference>
<reference evidence="6" key="1">
    <citation type="journal article" date="2020" name="Stud. Mycol.">
        <title>101 Dothideomycetes genomes: a test case for predicting lifestyles and emergence of pathogens.</title>
        <authorList>
            <person name="Haridas S."/>
            <person name="Albert R."/>
            <person name="Binder M."/>
            <person name="Bloem J."/>
            <person name="Labutti K."/>
            <person name="Salamov A."/>
            <person name="Andreopoulos B."/>
            <person name="Baker S."/>
            <person name="Barry K."/>
            <person name="Bills G."/>
            <person name="Bluhm B."/>
            <person name="Cannon C."/>
            <person name="Castanera R."/>
            <person name="Culley D."/>
            <person name="Daum C."/>
            <person name="Ezra D."/>
            <person name="Gonzalez J."/>
            <person name="Henrissat B."/>
            <person name="Kuo A."/>
            <person name="Liang C."/>
            <person name="Lipzen A."/>
            <person name="Lutzoni F."/>
            <person name="Magnuson J."/>
            <person name="Mondo S."/>
            <person name="Nolan M."/>
            <person name="Ohm R."/>
            <person name="Pangilinan J."/>
            <person name="Park H.-J."/>
            <person name="Ramirez L."/>
            <person name="Alfaro M."/>
            <person name="Sun H."/>
            <person name="Tritt A."/>
            <person name="Yoshinaga Y."/>
            <person name="Zwiers L.-H."/>
            <person name="Turgeon B."/>
            <person name="Goodwin S."/>
            <person name="Spatafora J."/>
            <person name="Crous P."/>
            <person name="Grigoriev I."/>
        </authorList>
    </citation>
    <scope>NUCLEOTIDE SEQUENCE</scope>
    <source>
        <strain evidence="6">CBS 133067</strain>
    </source>
</reference>
<gene>
    <name evidence="6" type="ORF">NA57DRAFT_78257</name>
</gene>
<dbReference type="Pfam" id="PF00628">
    <property type="entry name" value="PHD"/>
    <property type="match status" value="1"/>
</dbReference>
<keyword evidence="7" id="KW-1185">Reference proteome</keyword>
<dbReference type="OrthoDB" id="10259622at2759"/>